<comment type="caution">
    <text evidence="2">The sequence shown here is derived from an EMBL/GenBank/DDBJ whole genome shotgun (WGS) entry which is preliminary data.</text>
</comment>
<dbReference type="RefSeq" id="WP_165231937.1">
    <property type="nucleotide sequence ID" value="NZ_JAAKZV010000010.1"/>
</dbReference>
<gene>
    <name evidence="2" type="ORF">G5C51_04395</name>
</gene>
<evidence type="ECO:0000313" key="2">
    <source>
        <dbReference type="EMBL" id="NGN63147.1"/>
    </source>
</evidence>
<dbReference type="Proteomes" id="UP000481583">
    <property type="component" value="Unassembled WGS sequence"/>
</dbReference>
<accession>A0A6G4TVS7</accession>
<proteinExistence type="predicted"/>
<dbReference type="EMBL" id="JAAKZV010000010">
    <property type="protein sequence ID" value="NGN63147.1"/>
    <property type="molecule type" value="Genomic_DNA"/>
</dbReference>
<evidence type="ECO:0000313" key="3">
    <source>
        <dbReference type="Proteomes" id="UP000481583"/>
    </source>
</evidence>
<reference evidence="2 3" key="1">
    <citation type="submission" date="2020-02" db="EMBL/GenBank/DDBJ databases">
        <title>Whole-genome analyses of novel actinobacteria.</title>
        <authorList>
            <person name="Sahin N."/>
        </authorList>
    </citation>
    <scope>NUCLEOTIDE SEQUENCE [LARGE SCALE GENOMIC DNA]</scope>
    <source>
        <strain evidence="2 3">A7024</strain>
    </source>
</reference>
<keyword evidence="3" id="KW-1185">Reference proteome</keyword>
<keyword evidence="1" id="KW-0472">Membrane</keyword>
<feature type="transmembrane region" description="Helical" evidence="1">
    <location>
        <begin position="30"/>
        <end position="55"/>
    </location>
</feature>
<name>A0A6G4TVS7_9ACTN</name>
<organism evidence="2 3">
    <name type="scientific">Streptomyces coryli</name>
    <dbReference type="NCBI Taxonomy" id="1128680"/>
    <lineage>
        <taxon>Bacteria</taxon>
        <taxon>Bacillati</taxon>
        <taxon>Actinomycetota</taxon>
        <taxon>Actinomycetes</taxon>
        <taxon>Kitasatosporales</taxon>
        <taxon>Streptomycetaceae</taxon>
        <taxon>Streptomyces</taxon>
    </lineage>
</organism>
<protein>
    <submittedName>
        <fullName evidence="2">Uncharacterized protein</fullName>
    </submittedName>
</protein>
<keyword evidence="1" id="KW-1133">Transmembrane helix</keyword>
<evidence type="ECO:0000256" key="1">
    <source>
        <dbReference type="SAM" id="Phobius"/>
    </source>
</evidence>
<dbReference type="AlphaFoldDB" id="A0A6G4TVS7"/>
<keyword evidence="1" id="KW-0812">Transmembrane</keyword>
<sequence length="85" mass="8849">MSHTPNRLIIPAAGAATYVLLQHGLTGTGWIRAAITAAVVFAAVRWGAALLKAVVKWLAVRSASKRAEKKATGAVQAAVKEASRT</sequence>